<protein>
    <submittedName>
        <fullName evidence="1">Uncharacterized protein</fullName>
    </submittedName>
</protein>
<accession>A0A8J2P8K5</accession>
<keyword evidence="2" id="KW-1185">Reference proteome</keyword>
<comment type="caution">
    <text evidence="1">The sequence shown here is derived from an EMBL/GenBank/DDBJ whole genome shotgun (WGS) entry which is preliminary data.</text>
</comment>
<dbReference type="AlphaFoldDB" id="A0A8J2P8K5"/>
<dbReference type="EMBL" id="CAJVCH010431101">
    <property type="protein sequence ID" value="CAG7818816.1"/>
    <property type="molecule type" value="Genomic_DNA"/>
</dbReference>
<organism evidence="1 2">
    <name type="scientific">Allacma fusca</name>
    <dbReference type="NCBI Taxonomy" id="39272"/>
    <lineage>
        <taxon>Eukaryota</taxon>
        <taxon>Metazoa</taxon>
        <taxon>Ecdysozoa</taxon>
        <taxon>Arthropoda</taxon>
        <taxon>Hexapoda</taxon>
        <taxon>Collembola</taxon>
        <taxon>Symphypleona</taxon>
        <taxon>Sminthuridae</taxon>
        <taxon>Allacma</taxon>
    </lineage>
</organism>
<dbReference type="Proteomes" id="UP000708208">
    <property type="component" value="Unassembled WGS sequence"/>
</dbReference>
<proteinExistence type="predicted"/>
<evidence type="ECO:0000313" key="1">
    <source>
        <dbReference type="EMBL" id="CAG7818816.1"/>
    </source>
</evidence>
<dbReference type="OrthoDB" id="1939479at2759"/>
<name>A0A8J2P8K5_9HEXA</name>
<reference evidence="1" key="1">
    <citation type="submission" date="2021-06" db="EMBL/GenBank/DDBJ databases">
        <authorList>
            <person name="Hodson N. C."/>
            <person name="Mongue J. A."/>
            <person name="Jaron S. K."/>
        </authorList>
    </citation>
    <scope>NUCLEOTIDE SEQUENCE</scope>
</reference>
<evidence type="ECO:0000313" key="2">
    <source>
        <dbReference type="Proteomes" id="UP000708208"/>
    </source>
</evidence>
<gene>
    <name evidence="1" type="ORF">AFUS01_LOCUS29295</name>
</gene>
<sequence length="244" mass="27576">MDVVATYRLRVDIPQKGEVHARIVTAAVKAAQARIQTRRFTIVCYKNKGNSSWTSEVSSVDRELHELINGWGETIISDHREIVGAIKCDLKLELADLETATGTSWLSGFVIDVFATCLVQNGKPFGITYMPSATFWCNNGEFQFSDYVVAKFCGGFSLATESIVTVANFGNHWVILVADQNSTLVRFTDTLRGKCLTRPILQSGVTKFGEVLDRAFKRYLYTRFIWSYRFFDGVENQIMNNMTY</sequence>